<comment type="similarity">
    <text evidence="2 11">Belongs to the 'phage' integrase family. XerD subfamily.</text>
</comment>
<dbReference type="PANTHER" id="PTHR30349:SF90">
    <property type="entry name" value="TYROSINE RECOMBINASE XERD"/>
    <property type="match status" value="1"/>
</dbReference>
<protein>
    <recommendedName>
        <fullName evidence="3 11">Tyrosine recombinase XerD</fullName>
    </recommendedName>
</protein>
<proteinExistence type="inferred from homology"/>
<evidence type="ECO:0000256" key="1">
    <source>
        <dbReference type="ARBA" id="ARBA00004496"/>
    </source>
</evidence>
<evidence type="ECO:0000256" key="3">
    <source>
        <dbReference type="ARBA" id="ARBA00015810"/>
    </source>
</evidence>
<dbReference type="InterPro" id="IPR011010">
    <property type="entry name" value="DNA_brk_join_enz"/>
</dbReference>
<dbReference type="InterPro" id="IPR013762">
    <property type="entry name" value="Integrase-like_cat_sf"/>
</dbReference>
<dbReference type="InterPro" id="IPR050090">
    <property type="entry name" value="Tyrosine_recombinase_XerCD"/>
</dbReference>
<dbReference type="PROSITE" id="PS51898">
    <property type="entry name" value="TYR_RECOMBINASE"/>
    <property type="match status" value="1"/>
</dbReference>
<feature type="active site" evidence="11">
    <location>
        <position position="231"/>
    </location>
</feature>
<feature type="domain" description="Core-binding (CB)" evidence="13">
    <location>
        <begin position="61"/>
        <end position="146"/>
    </location>
</feature>
<evidence type="ECO:0000256" key="2">
    <source>
        <dbReference type="ARBA" id="ARBA00010450"/>
    </source>
</evidence>
<dbReference type="InterPro" id="IPR010998">
    <property type="entry name" value="Integrase_recombinase_N"/>
</dbReference>
<feature type="active site" evidence="11">
    <location>
        <position position="305"/>
    </location>
</feature>
<dbReference type="AlphaFoldDB" id="A0A2T5IYN3"/>
<dbReference type="HAMAP" id="MF_01807">
    <property type="entry name" value="Recomb_XerD"/>
    <property type="match status" value="1"/>
</dbReference>
<feature type="active site" evidence="11">
    <location>
        <position position="302"/>
    </location>
</feature>
<comment type="caution">
    <text evidence="14">The sequence shown here is derived from an EMBL/GenBank/DDBJ whole genome shotgun (WGS) entry which is preliminary data.</text>
</comment>
<evidence type="ECO:0000256" key="9">
    <source>
        <dbReference type="ARBA" id="ARBA00023172"/>
    </source>
</evidence>
<dbReference type="CDD" id="cd00798">
    <property type="entry name" value="INT_XerDC_C"/>
    <property type="match status" value="1"/>
</dbReference>
<dbReference type="Gene3D" id="1.10.150.130">
    <property type="match status" value="1"/>
</dbReference>
<dbReference type="GO" id="GO:0051301">
    <property type="term" value="P:cell division"/>
    <property type="evidence" value="ECO:0007669"/>
    <property type="project" value="UniProtKB-KW"/>
</dbReference>
<keyword evidence="6 11" id="KW-0159">Chromosome partition</keyword>
<dbReference type="SUPFAM" id="SSF56349">
    <property type="entry name" value="DNA breaking-rejoining enzymes"/>
    <property type="match status" value="1"/>
</dbReference>
<evidence type="ECO:0000259" key="13">
    <source>
        <dbReference type="PROSITE" id="PS51900"/>
    </source>
</evidence>
<feature type="domain" description="Tyr recombinase" evidence="12">
    <location>
        <begin position="167"/>
        <end position="350"/>
    </location>
</feature>
<dbReference type="EMBL" id="QAON01000009">
    <property type="protein sequence ID" value="PTQ89090.1"/>
    <property type="molecule type" value="Genomic_DNA"/>
</dbReference>
<organism evidence="14 15">
    <name type="scientific">Agitococcus lubricus</name>
    <dbReference type="NCBI Taxonomy" id="1077255"/>
    <lineage>
        <taxon>Bacteria</taxon>
        <taxon>Pseudomonadati</taxon>
        <taxon>Pseudomonadota</taxon>
        <taxon>Gammaproteobacteria</taxon>
        <taxon>Moraxellales</taxon>
        <taxon>Moraxellaceae</taxon>
        <taxon>Agitococcus</taxon>
    </lineage>
</organism>
<keyword evidence="4 11" id="KW-0963">Cytoplasm</keyword>
<evidence type="ECO:0000256" key="7">
    <source>
        <dbReference type="ARBA" id="ARBA00022908"/>
    </source>
</evidence>
<dbReference type="NCBIfam" id="NF040815">
    <property type="entry name" value="recomb_XerA_Arch"/>
    <property type="match status" value="1"/>
</dbReference>
<keyword evidence="5 11" id="KW-0132">Cell division</keyword>
<dbReference type="PROSITE" id="PS51900">
    <property type="entry name" value="CB"/>
    <property type="match status" value="1"/>
</dbReference>
<feature type="active site" evidence="11">
    <location>
        <position position="207"/>
    </location>
</feature>
<feature type="active site" evidence="11">
    <location>
        <position position="328"/>
    </location>
</feature>
<dbReference type="InterPro" id="IPR023009">
    <property type="entry name" value="Tyrosine_recombinase_XerC/XerD"/>
</dbReference>
<feature type="active site" description="O-(3'-phospho-DNA)-tyrosine intermediate" evidence="11">
    <location>
        <position position="337"/>
    </location>
</feature>
<evidence type="ECO:0000313" key="15">
    <source>
        <dbReference type="Proteomes" id="UP000244223"/>
    </source>
</evidence>
<dbReference type="Gene3D" id="1.10.443.10">
    <property type="entry name" value="Intergrase catalytic core"/>
    <property type="match status" value="1"/>
</dbReference>
<keyword evidence="7 11" id="KW-0229">DNA integration</keyword>
<keyword evidence="10 11" id="KW-0131">Cell cycle</keyword>
<name>A0A2T5IYN3_9GAMM</name>
<dbReference type="Pfam" id="PF02899">
    <property type="entry name" value="Phage_int_SAM_1"/>
    <property type="match status" value="1"/>
</dbReference>
<evidence type="ECO:0000256" key="11">
    <source>
        <dbReference type="HAMAP-Rule" id="MF_01807"/>
    </source>
</evidence>
<dbReference type="PANTHER" id="PTHR30349">
    <property type="entry name" value="PHAGE INTEGRASE-RELATED"/>
    <property type="match status" value="1"/>
</dbReference>
<comment type="function">
    <text evidence="11">Site-specific tyrosine recombinase, which acts by catalyzing the cutting and rejoining of the recombining DNA molecules. The XerC-XerD complex is essential to convert dimers of the bacterial chromosome into monomers to permit their segregation at cell division. It also contributes to the segregational stability of plasmids.</text>
</comment>
<keyword evidence="15" id="KW-1185">Reference proteome</keyword>
<evidence type="ECO:0000256" key="10">
    <source>
        <dbReference type="ARBA" id="ARBA00023306"/>
    </source>
</evidence>
<dbReference type="NCBIfam" id="NF001399">
    <property type="entry name" value="PRK00283.1"/>
    <property type="match status" value="1"/>
</dbReference>
<evidence type="ECO:0000256" key="6">
    <source>
        <dbReference type="ARBA" id="ARBA00022829"/>
    </source>
</evidence>
<evidence type="ECO:0000259" key="12">
    <source>
        <dbReference type="PROSITE" id="PS51898"/>
    </source>
</evidence>
<dbReference type="Proteomes" id="UP000244223">
    <property type="component" value="Unassembled WGS sequence"/>
</dbReference>
<accession>A0A2T5IYN3</accession>
<keyword evidence="8 11" id="KW-0238">DNA-binding</keyword>
<evidence type="ECO:0000256" key="5">
    <source>
        <dbReference type="ARBA" id="ARBA00022618"/>
    </source>
</evidence>
<comment type="subcellular location">
    <subcellularLocation>
        <location evidence="1 11">Cytoplasm</location>
    </subcellularLocation>
</comment>
<dbReference type="GO" id="GO:0009037">
    <property type="term" value="F:tyrosine-based site-specific recombinase activity"/>
    <property type="evidence" value="ECO:0007669"/>
    <property type="project" value="UniProtKB-UniRule"/>
</dbReference>
<dbReference type="GO" id="GO:0005737">
    <property type="term" value="C:cytoplasm"/>
    <property type="evidence" value="ECO:0007669"/>
    <property type="project" value="UniProtKB-SubCell"/>
</dbReference>
<dbReference type="InterPro" id="IPR002104">
    <property type="entry name" value="Integrase_catalytic"/>
</dbReference>
<gene>
    <name evidence="11" type="primary">xerD</name>
    <name evidence="14" type="ORF">C8N29_109113</name>
</gene>
<dbReference type="Pfam" id="PF00589">
    <property type="entry name" value="Phage_integrase"/>
    <property type="match status" value="1"/>
</dbReference>
<evidence type="ECO:0000256" key="4">
    <source>
        <dbReference type="ARBA" id="ARBA00022490"/>
    </source>
</evidence>
<dbReference type="InterPro" id="IPR044068">
    <property type="entry name" value="CB"/>
</dbReference>
<keyword evidence="9 11" id="KW-0233">DNA recombination</keyword>
<dbReference type="NCBIfam" id="TIGR02225">
    <property type="entry name" value="recomb_XerD"/>
    <property type="match status" value="1"/>
</dbReference>
<dbReference type="InterPro" id="IPR011932">
    <property type="entry name" value="Recomb_XerD"/>
</dbReference>
<sequence>MGLWLLATEELAIVEAITQDDFKHSITLALNQYLKMSTVTPNKPKNTRQRRPKTRQLAPVPLADNPIERELQWLRDRLIAQALSQHSVNAYISDLKHVVHYLQKALSSCQKSDFDNYLHYLASQQRSPRSVARCLSALRHFYRLQIAENHLTHDPTLELESPRLGQALPKDLSELDVDALLAAPDVSTVLGLRDKAMLELLYACGLRVSELVGLTMDEPNLRAGFVRVRGKGSKERLVPMGEQARDYLVQYLQHARPELVRGRLSDALFPSRVGGFMSRQNFWYAIKDYAKQIGIERPLSPHTLRHAFATHLLNHGADLRVVQMLLGHSDLSTTQIYTHVARARLQQLHQQHHPRG</sequence>
<dbReference type="GO" id="GO:0007059">
    <property type="term" value="P:chromosome segregation"/>
    <property type="evidence" value="ECO:0007669"/>
    <property type="project" value="UniProtKB-UniRule"/>
</dbReference>
<dbReference type="GO" id="GO:0006313">
    <property type="term" value="P:DNA transposition"/>
    <property type="evidence" value="ECO:0007669"/>
    <property type="project" value="UniProtKB-UniRule"/>
</dbReference>
<evidence type="ECO:0000256" key="8">
    <source>
        <dbReference type="ARBA" id="ARBA00023125"/>
    </source>
</evidence>
<dbReference type="HAMAP" id="MF_01808">
    <property type="entry name" value="Recomb_XerC_XerD"/>
    <property type="match status" value="1"/>
</dbReference>
<comment type="subunit">
    <text evidence="11">Forms a cyclic heterotetrameric complex composed of two molecules of XerC and two molecules of XerD.</text>
</comment>
<evidence type="ECO:0000313" key="14">
    <source>
        <dbReference type="EMBL" id="PTQ89090.1"/>
    </source>
</evidence>
<dbReference type="InterPro" id="IPR004107">
    <property type="entry name" value="Integrase_SAM-like_N"/>
</dbReference>
<reference evidence="14 15" key="1">
    <citation type="submission" date="2018-04" db="EMBL/GenBank/DDBJ databases">
        <title>Genomic Encyclopedia of Archaeal and Bacterial Type Strains, Phase II (KMG-II): from individual species to whole genera.</title>
        <authorList>
            <person name="Goeker M."/>
        </authorList>
    </citation>
    <scope>NUCLEOTIDE SEQUENCE [LARGE SCALE GENOMIC DNA]</scope>
    <source>
        <strain evidence="14 15">DSM 5822</strain>
    </source>
</reference>
<dbReference type="GO" id="GO:0003677">
    <property type="term" value="F:DNA binding"/>
    <property type="evidence" value="ECO:0007669"/>
    <property type="project" value="UniProtKB-UniRule"/>
</dbReference>